<dbReference type="AlphaFoldDB" id="A0A1J4K6I4"/>
<protein>
    <submittedName>
        <fullName evidence="2">Uncharacterized protein</fullName>
    </submittedName>
</protein>
<organism evidence="2 3">
    <name type="scientific">Tritrichomonas foetus</name>
    <dbReference type="NCBI Taxonomy" id="1144522"/>
    <lineage>
        <taxon>Eukaryota</taxon>
        <taxon>Metamonada</taxon>
        <taxon>Parabasalia</taxon>
        <taxon>Tritrichomonadida</taxon>
        <taxon>Tritrichomonadidae</taxon>
        <taxon>Tritrichomonas</taxon>
    </lineage>
</organism>
<feature type="region of interest" description="Disordered" evidence="1">
    <location>
        <begin position="45"/>
        <end position="70"/>
    </location>
</feature>
<dbReference type="RefSeq" id="XP_068358468.1">
    <property type="nucleotide sequence ID" value="XM_068505264.1"/>
</dbReference>
<dbReference type="GeneID" id="94839968"/>
<reference evidence="2" key="1">
    <citation type="submission" date="2016-10" db="EMBL/GenBank/DDBJ databases">
        <authorList>
            <person name="Benchimol M."/>
            <person name="Almeida L.G."/>
            <person name="Vasconcelos A.T."/>
            <person name="Perreira-Neves A."/>
            <person name="Rosa I.A."/>
            <person name="Tasca T."/>
            <person name="Bogo M.R."/>
            <person name="de Souza W."/>
        </authorList>
    </citation>
    <scope>NUCLEOTIDE SEQUENCE [LARGE SCALE GENOMIC DNA]</scope>
    <source>
        <strain evidence="2">K</strain>
    </source>
</reference>
<evidence type="ECO:0000313" key="2">
    <source>
        <dbReference type="EMBL" id="OHT05332.1"/>
    </source>
</evidence>
<evidence type="ECO:0000256" key="1">
    <source>
        <dbReference type="SAM" id="MobiDB-lite"/>
    </source>
</evidence>
<dbReference type="VEuPathDB" id="TrichDB:TRFO_26966"/>
<dbReference type="Proteomes" id="UP000179807">
    <property type="component" value="Unassembled WGS sequence"/>
</dbReference>
<accession>A0A1J4K6I4</accession>
<gene>
    <name evidence="2" type="ORF">TRFO_26966</name>
</gene>
<name>A0A1J4K6I4_9EUKA</name>
<keyword evidence="3" id="KW-1185">Reference proteome</keyword>
<sequence length="202" mass="23112">MSREKMKGRRETLWCIIGVLNNDGTVKSEYKVDKLGRLKHRFPKSKPRNLATALREMKQPDTSSDAPKMPDDEDDFAMLQIHQSDFDEIPSASVEQPVEVQEVQSFPVNLQLIPDAGHAYDSLQPTNIVVQHDVAPVLPQPAHQDWFNQQQQLQNQPINLQNPQPEIPDFSDDDPDMDFLFGFSDQDIGLLDEDSEPFYYGF</sequence>
<proteinExistence type="predicted"/>
<comment type="caution">
    <text evidence="2">The sequence shown here is derived from an EMBL/GenBank/DDBJ whole genome shotgun (WGS) entry which is preliminary data.</text>
</comment>
<evidence type="ECO:0000313" key="3">
    <source>
        <dbReference type="Proteomes" id="UP000179807"/>
    </source>
</evidence>
<dbReference type="EMBL" id="MLAK01000761">
    <property type="protein sequence ID" value="OHT05332.1"/>
    <property type="molecule type" value="Genomic_DNA"/>
</dbReference>